<dbReference type="Proteomes" id="UP001054945">
    <property type="component" value="Unassembled WGS sequence"/>
</dbReference>
<dbReference type="PANTHER" id="PTHR24291:SF189">
    <property type="entry name" value="CYTOCHROME P450 4C3-RELATED"/>
    <property type="match status" value="1"/>
</dbReference>
<proteinExistence type="inferred from homology"/>
<dbReference type="InterPro" id="IPR036396">
    <property type="entry name" value="Cyt_P450_sf"/>
</dbReference>
<dbReference type="InterPro" id="IPR050196">
    <property type="entry name" value="Cytochrome_P450_Monoox"/>
</dbReference>
<evidence type="ECO:0000313" key="10">
    <source>
        <dbReference type="Proteomes" id="UP001054945"/>
    </source>
</evidence>
<keyword evidence="7" id="KW-0503">Monooxygenase</keyword>
<gene>
    <name evidence="9" type="primary">Cyp4c3</name>
    <name evidence="9" type="ORF">CEXT_499081</name>
</gene>
<organism evidence="9 10">
    <name type="scientific">Caerostris extrusa</name>
    <name type="common">Bark spider</name>
    <name type="synonym">Caerostris bankana</name>
    <dbReference type="NCBI Taxonomy" id="172846"/>
    <lineage>
        <taxon>Eukaryota</taxon>
        <taxon>Metazoa</taxon>
        <taxon>Ecdysozoa</taxon>
        <taxon>Arthropoda</taxon>
        <taxon>Chelicerata</taxon>
        <taxon>Arachnida</taxon>
        <taxon>Araneae</taxon>
        <taxon>Araneomorphae</taxon>
        <taxon>Entelegynae</taxon>
        <taxon>Araneoidea</taxon>
        <taxon>Araneidae</taxon>
        <taxon>Caerostris</taxon>
    </lineage>
</organism>
<evidence type="ECO:0000256" key="5">
    <source>
        <dbReference type="ARBA" id="ARBA00022824"/>
    </source>
</evidence>
<dbReference type="Gene3D" id="1.10.630.10">
    <property type="entry name" value="Cytochrome P450"/>
    <property type="match status" value="1"/>
</dbReference>
<keyword evidence="6" id="KW-0408">Iron</keyword>
<evidence type="ECO:0000256" key="8">
    <source>
        <dbReference type="ARBA" id="ARBA00023136"/>
    </source>
</evidence>
<dbReference type="SUPFAM" id="SSF48264">
    <property type="entry name" value="Cytochrome P450"/>
    <property type="match status" value="1"/>
</dbReference>
<keyword evidence="7" id="KW-0560">Oxidoreductase</keyword>
<dbReference type="AlphaFoldDB" id="A0AAV4W185"/>
<sequence length="122" mass="14271">MKRKKLLSSDSEIGTKNKRKALMDVILEHHLQTKDLTEEDIREEVDTFAFEVILLILSRHNVCGHKLGFLYLIGLHKNVQEKIHEELDGIFGDDVERPADTKDLQDMHYLECVLKVRSYHMN</sequence>
<keyword evidence="4" id="KW-0349">Heme</keyword>
<evidence type="ECO:0000256" key="7">
    <source>
        <dbReference type="ARBA" id="ARBA00023033"/>
    </source>
</evidence>
<protein>
    <submittedName>
        <fullName evidence="9">Cytochrome P450 4c3</fullName>
    </submittedName>
</protein>
<name>A0AAV4W185_CAEEX</name>
<comment type="caution">
    <text evidence="9">The sequence shown here is derived from an EMBL/GenBank/DDBJ whole genome shotgun (WGS) entry which is preliminary data.</text>
</comment>
<dbReference type="InterPro" id="IPR001128">
    <property type="entry name" value="Cyt_P450"/>
</dbReference>
<dbReference type="GO" id="GO:0005506">
    <property type="term" value="F:iron ion binding"/>
    <property type="evidence" value="ECO:0007669"/>
    <property type="project" value="InterPro"/>
</dbReference>
<evidence type="ECO:0000256" key="2">
    <source>
        <dbReference type="ARBA" id="ARBA00004586"/>
    </source>
</evidence>
<comment type="similarity">
    <text evidence="3">Belongs to the cytochrome P450 family.</text>
</comment>
<dbReference type="GO" id="GO:0005789">
    <property type="term" value="C:endoplasmic reticulum membrane"/>
    <property type="evidence" value="ECO:0007669"/>
    <property type="project" value="UniProtKB-SubCell"/>
</dbReference>
<evidence type="ECO:0000256" key="3">
    <source>
        <dbReference type="ARBA" id="ARBA00010617"/>
    </source>
</evidence>
<dbReference type="GO" id="GO:0016705">
    <property type="term" value="F:oxidoreductase activity, acting on paired donors, with incorporation or reduction of molecular oxygen"/>
    <property type="evidence" value="ECO:0007669"/>
    <property type="project" value="InterPro"/>
</dbReference>
<keyword evidence="4" id="KW-0479">Metal-binding</keyword>
<comment type="subcellular location">
    <subcellularLocation>
        <location evidence="2">Endoplasmic reticulum membrane</location>
    </subcellularLocation>
</comment>
<comment type="cofactor">
    <cofactor evidence="1">
        <name>heme</name>
        <dbReference type="ChEBI" id="CHEBI:30413"/>
    </cofactor>
</comment>
<dbReference type="GO" id="GO:0004497">
    <property type="term" value="F:monooxygenase activity"/>
    <property type="evidence" value="ECO:0007669"/>
    <property type="project" value="UniProtKB-KW"/>
</dbReference>
<keyword evidence="10" id="KW-1185">Reference proteome</keyword>
<keyword evidence="8" id="KW-0472">Membrane</keyword>
<evidence type="ECO:0000256" key="1">
    <source>
        <dbReference type="ARBA" id="ARBA00001971"/>
    </source>
</evidence>
<evidence type="ECO:0000256" key="4">
    <source>
        <dbReference type="ARBA" id="ARBA00022617"/>
    </source>
</evidence>
<accession>A0AAV4W185</accession>
<dbReference type="GO" id="GO:0020037">
    <property type="term" value="F:heme binding"/>
    <property type="evidence" value="ECO:0007669"/>
    <property type="project" value="InterPro"/>
</dbReference>
<keyword evidence="5" id="KW-0256">Endoplasmic reticulum</keyword>
<dbReference type="Pfam" id="PF00067">
    <property type="entry name" value="p450"/>
    <property type="match status" value="1"/>
</dbReference>
<evidence type="ECO:0000256" key="6">
    <source>
        <dbReference type="ARBA" id="ARBA00023004"/>
    </source>
</evidence>
<dbReference type="EMBL" id="BPLR01015490">
    <property type="protein sequence ID" value="GIY76476.1"/>
    <property type="molecule type" value="Genomic_DNA"/>
</dbReference>
<dbReference type="PANTHER" id="PTHR24291">
    <property type="entry name" value="CYTOCHROME P450 FAMILY 4"/>
    <property type="match status" value="1"/>
</dbReference>
<evidence type="ECO:0000313" key="9">
    <source>
        <dbReference type="EMBL" id="GIY76476.1"/>
    </source>
</evidence>
<reference evidence="9 10" key="1">
    <citation type="submission" date="2021-06" db="EMBL/GenBank/DDBJ databases">
        <title>Caerostris extrusa draft genome.</title>
        <authorList>
            <person name="Kono N."/>
            <person name="Arakawa K."/>
        </authorList>
    </citation>
    <scope>NUCLEOTIDE SEQUENCE [LARGE SCALE GENOMIC DNA]</scope>
</reference>